<gene>
    <name evidence="1" type="ORF">X777_05184</name>
</gene>
<reference evidence="1 2" key="1">
    <citation type="journal article" date="2014" name="Curr. Biol.">
        <title>The genome of the clonal raider ant Cerapachys biroi.</title>
        <authorList>
            <person name="Oxley P.R."/>
            <person name="Ji L."/>
            <person name="Fetter-Pruneda I."/>
            <person name="McKenzie S.K."/>
            <person name="Li C."/>
            <person name="Hu H."/>
            <person name="Zhang G."/>
            <person name="Kronauer D.J."/>
        </authorList>
    </citation>
    <scope>NUCLEOTIDE SEQUENCE [LARGE SCALE GENOMIC DNA]</scope>
</reference>
<name>A0A026WJF3_OOCBI</name>
<sequence>MDEFGNEVCPALFRLVSMLQAAGSDIHLDVRQFGAIDLYHYHEERCFVPQLNVSGPVRRKSVGRSLPIEIPDGDAKLHRPKEIGENNGDRKKKRILYLNE</sequence>
<evidence type="ECO:0000313" key="2">
    <source>
        <dbReference type="Proteomes" id="UP000053097"/>
    </source>
</evidence>
<evidence type="ECO:0000313" key="1">
    <source>
        <dbReference type="EMBL" id="EZA55249.1"/>
    </source>
</evidence>
<dbReference type="Proteomes" id="UP000053097">
    <property type="component" value="Unassembled WGS sequence"/>
</dbReference>
<accession>A0A026WJF3</accession>
<dbReference type="AlphaFoldDB" id="A0A026WJF3"/>
<protein>
    <submittedName>
        <fullName evidence="1">Uncharacterized protein</fullName>
    </submittedName>
</protein>
<organism evidence="1 2">
    <name type="scientific">Ooceraea biroi</name>
    <name type="common">Clonal raider ant</name>
    <name type="synonym">Cerapachys biroi</name>
    <dbReference type="NCBI Taxonomy" id="2015173"/>
    <lineage>
        <taxon>Eukaryota</taxon>
        <taxon>Metazoa</taxon>
        <taxon>Ecdysozoa</taxon>
        <taxon>Arthropoda</taxon>
        <taxon>Hexapoda</taxon>
        <taxon>Insecta</taxon>
        <taxon>Pterygota</taxon>
        <taxon>Neoptera</taxon>
        <taxon>Endopterygota</taxon>
        <taxon>Hymenoptera</taxon>
        <taxon>Apocrita</taxon>
        <taxon>Aculeata</taxon>
        <taxon>Formicoidea</taxon>
        <taxon>Formicidae</taxon>
        <taxon>Dorylinae</taxon>
        <taxon>Ooceraea</taxon>
    </lineage>
</organism>
<proteinExistence type="predicted"/>
<dbReference type="EMBL" id="KK107214">
    <property type="protein sequence ID" value="EZA55249.1"/>
    <property type="molecule type" value="Genomic_DNA"/>
</dbReference>
<keyword evidence="2" id="KW-1185">Reference proteome</keyword>